<gene>
    <name evidence="1" type="ORF">S03H2_60898</name>
</gene>
<feature type="non-terminal residue" evidence="1">
    <location>
        <position position="36"/>
    </location>
</feature>
<reference evidence="1" key="1">
    <citation type="journal article" date="2014" name="Front. Microbiol.">
        <title>High frequency of phylogenetically diverse reductive dehalogenase-homologous genes in deep subseafloor sedimentary metagenomes.</title>
        <authorList>
            <person name="Kawai M."/>
            <person name="Futagami T."/>
            <person name="Toyoda A."/>
            <person name="Takaki Y."/>
            <person name="Nishi S."/>
            <person name="Hori S."/>
            <person name="Arai W."/>
            <person name="Tsubouchi T."/>
            <person name="Morono Y."/>
            <person name="Uchiyama I."/>
            <person name="Ito T."/>
            <person name="Fujiyama A."/>
            <person name="Inagaki F."/>
            <person name="Takami H."/>
        </authorList>
    </citation>
    <scope>NUCLEOTIDE SEQUENCE</scope>
    <source>
        <strain evidence="1">Expedition CK06-06</strain>
    </source>
</reference>
<name>X1KB75_9ZZZZ</name>
<proteinExistence type="predicted"/>
<comment type="caution">
    <text evidence="1">The sequence shown here is derived from an EMBL/GenBank/DDBJ whole genome shotgun (WGS) entry which is preliminary data.</text>
</comment>
<organism evidence="1">
    <name type="scientific">marine sediment metagenome</name>
    <dbReference type="NCBI Taxonomy" id="412755"/>
    <lineage>
        <taxon>unclassified sequences</taxon>
        <taxon>metagenomes</taxon>
        <taxon>ecological metagenomes</taxon>
    </lineage>
</organism>
<protein>
    <submittedName>
        <fullName evidence="1">Uncharacterized protein</fullName>
    </submittedName>
</protein>
<evidence type="ECO:0000313" key="1">
    <source>
        <dbReference type="EMBL" id="GAH79328.1"/>
    </source>
</evidence>
<dbReference type="EMBL" id="BARU01039277">
    <property type="protein sequence ID" value="GAH79328.1"/>
    <property type="molecule type" value="Genomic_DNA"/>
</dbReference>
<dbReference type="AlphaFoldDB" id="X1KB75"/>
<accession>X1KB75</accession>
<sequence>MKAYQETLSFLSTLNLKGIATSLDEMIHDAEIRKTS</sequence>